<evidence type="ECO:0000313" key="2">
    <source>
        <dbReference type="EMBL" id="MCK6264252.1"/>
    </source>
</evidence>
<keyword evidence="1" id="KW-0812">Transmembrane</keyword>
<keyword evidence="3" id="KW-1185">Reference proteome</keyword>
<evidence type="ECO:0000256" key="1">
    <source>
        <dbReference type="SAM" id="Phobius"/>
    </source>
</evidence>
<keyword evidence="1" id="KW-0472">Membrane</keyword>
<name>A0A9X1XJ89_9VIBR</name>
<gene>
    <name evidence="2" type="ORF">KP803_13305</name>
</gene>
<organism evidence="2 3">
    <name type="scientific">Vibrio amylolyticus</name>
    <dbReference type="NCBI Taxonomy" id="2847292"/>
    <lineage>
        <taxon>Bacteria</taxon>
        <taxon>Pseudomonadati</taxon>
        <taxon>Pseudomonadota</taxon>
        <taxon>Gammaproteobacteria</taxon>
        <taxon>Vibrionales</taxon>
        <taxon>Vibrionaceae</taxon>
        <taxon>Vibrio</taxon>
    </lineage>
</organism>
<proteinExistence type="predicted"/>
<feature type="transmembrane region" description="Helical" evidence="1">
    <location>
        <begin position="35"/>
        <end position="52"/>
    </location>
</feature>
<sequence>MRYSKITLVLYFSMYVLAAMLGTEAENSLFNGREIILATASIGLLLGFSIYRRKDPQRIYARFEDDRAFLRRQTPDLYACFCIVFISTICFSTSKGDSFEVLVPVVDKYKSLWSRNPAYVLDLEDNALGTLRRLTSKQEWLQQQQGNLVLLEVRENILGFHLVVESEVLEQ</sequence>
<reference evidence="2" key="1">
    <citation type="submission" date="2021-11" db="EMBL/GenBank/DDBJ databases">
        <title>Vibrio ZSDE26 sp. nov. and Vibrio ZSDZ34 sp. nov., isolated from coastal seawater in Qingdao.</title>
        <authorList>
            <person name="Zhang P."/>
        </authorList>
    </citation>
    <scope>NUCLEOTIDE SEQUENCE</scope>
    <source>
        <strain evidence="2">ZSDE26</strain>
    </source>
</reference>
<dbReference type="Proteomes" id="UP001139559">
    <property type="component" value="Unassembled WGS sequence"/>
</dbReference>
<keyword evidence="1" id="KW-1133">Transmembrane helix</keyword>
<dbReference type="EMBL" id="JAJHVV010000008">
    <property type="protein sequence ID" value="MCK6264252.1"/>
    <property type="molecule type" value="Genomic_DNA"/>
</dbReference>
<dbReference type="AlphaFoldDB" id="A0A9X1XJ89"/>
<dbReference type="RefSeq" id="WP_248009339.1">
    <property type="nucleotide sequence ID" value="NZ_JAJHVV010000008.1"/>
</dbReference>
<comment type="caution">
    <text evidence="2">The sequence shown here is derived from an EMBL/GenBank/DDBJ whole genome shotgun (WGS) entry which is preliminary data.</text>
</comment>
<evidence type="ECO:0000313" key="3">
    <source>
        <dbReference type="Proteomes" id="UP001139559"/>
    </source>
</evidence>
<protein>
    <submittedName>
        <fullName evidence="2">Uncharacterized protein</fullName>
    </submittedName>
</protein>
<accession>A0A9X1XJ89</accession>